<name>F7NKI0_9FIRM</name>
<sequence>MNQTDFYLRRLHSLTGIVPVGFFLLEHIFTISRRIAGSAAFDAAVDFLQNMPMKAGLEIGFIALPLLFHGIYGLYAAFAAKNNVATYGYFRNWTFYMQRITAYIAFLFIIWHVWLLRLGGAGLGAVTNAKTLSTVLQDPIVFSLHMIGYIATVFHFTNGIWAFLITWGITTGSRAQLTSQYLCWGLFVLLNIVGLTAMMYF</sequence>
<dbReference type="RefSeq" id="WP_004096373.1">
    <property type="nucleotide sequence ID" value="NZ_AFGF01000115.1"/>
</dbReference>
<evidence type="ECO:0000313" key="3">
    <source>
        <dbReference type="Proteomes" id="UP000003240"/>
    </source>
</evidence>
<keyword evidence="1" id="KW-1133">Transmembrane helix</keyword>
<dbReference type="GO" id="GO:0016020">
    <property type="term" value="C:membrane"/>
    <property type="evidence" value="ECO:0007669"/>
    <property type="project" value="InterPro"/>
</dbReference>
<comment type="caution">
    <text evidence="2">The sequence shown here is derived from an EMBL/GenBank/DDBJ whole genome shotgun (WGS) entry which is preliminary data.</text>
</comment>
<evidence type="ECO:0000313" key="2">
    <source>
        <dbReference type="EMBL" id="EGO63432.1"/>
    </source>
</evidence>
<keyword evidence="1" id="KW-0472">Membrane</keyword>
<dbReference type="STRING" id="1009370.ALO_12970"/>
<evidence type="ECO:0000256" key="1">
    <source>
        <dbReference type="SAM" id="Phobius"/>
    </source>
</evidence>
<gene>
    <name evidence="2" type="ORF">ALO_12970</name>
</gene>
<dbReference type="AlphaFoldDB" id="F7NKI0"/>
<dbReference type="eggNOG" id="COG2009">
    <property type="taxonomic scope" value="Bacteria"/>
</dbReference>
<feature type="transmembrane region" description="Helical" evidence="1">
    <location>
        <begin position="146"/>
        <end position="169"/>
    </location>
</feature>
<dbReference type="Proteomes" id="UP000003240">
    <property type="component" value="Unassembled WGS sequence"/>
</dbReference>
<dbReference type="SUPFAM" id="SSF81343">
    <property type="entry name" value="Fumarate reductase respiratory complex transmembrane subunits"/>
    <property type="match status" value="1"/>
</dbReference>
<dbReference type="EMBL" id="AFGF01000115">
    <property type="protein sequence ID" value="EGO63432.1"/>
    <property type="molecule type" value="Genomic_DNA"/>
</dbReference>
<feature type="transmembrane region" description="Helical" evidence="1">
    <location>
        <begin position="181"/>
        <end position="200"/>
    </location>
</feature>
<dbReference type="OrthoDB" id="9789209at2"/>
<keyword evidence="1" id="KW-0812">Transmembrane</keyword>
<protein>
    <submittedName>
        <fullName evidence="2">Succinate dehydrogenase, cytochrome b558 subunit</fullName>
    </submittedName>
</protein>
<proteinExistence type="predicted"/>
<dbReference type="InterPro" id="IPR034804">
    <property type="entry name" value="SQR/QFR_C/D"/>
</dbReference>
<feature type="transmembrane region" description="Helical" evidence="1">
    <location>
        <begin position="100"/>
        <end position="126"/>
    </location>
</feature>
<organism evidence="2 3">
    <name type="scientific">Acetonema longum DSM 6540</name>
    <dbReference type="NCBI Taxonomy" id="1009370"/>
    <lineage>
        <taxon>Bacteria</taxon>
        <taxon>Bacillati</taxon>
        <taxon>Bacillota</taxon>
        <taxon>Negativicutes</taxon>
        <taxon>Acetonemataceae</taxon>
        <taxon>Acetonema</taxon>
    </lineage>
</organism>
<feature type="transmembrane region" description="Helical" evidence="1">
    <location>
        <begin position="59"/>
        <end position="80"/>
    </location>
</feature>
<dbReference type="Gene3D" id="1.20.1300.10">
    <property type="entry name" value="Fumarate reductase/succinate dehydrogenase, transmembrane subunit"/>
    <property type="match status" value="1"/>
</dbReference>
<reference evidence="2 3" key="1">
    <citation type="journal article" date="2011" name="EMBO J.">
        <title>Structural diversity of bacterial flagellar motors.</title>
        <authorList>
            <person name="Chen S."/>
            <person name="Beeby M."/>
            <person name="Murphy G.E."/>
            <person name="Leadbetter J.R."/>
            <person name="Hendrixson D.R."/>
            <person name="Briegel A."/>
            <person name="Li Z."/>
            <person name="Shi J."/>
            <person name="Tocheva E.I."/>
            <person name="Muller A."/>
            <person name="Dobro M.J."/>
            <person name="Jensen G.J."/>
        </authorList>
    </citation>
    <scope>NUCLEOTIDE SEQUENCE [LARGE SCALE GENOMIC DNA]</scope>
    <source>
        <strain evidence="2 3">DSM 6540</strain>
    </source>
</reference>
<keyword evidence="3" id="KW-1185">Reference proteome</keyword>
<accession>F7NKI0</accession>